<comment type="subcellular location">
    <subcellularLocation>
        <location evidence="1">Membrane</location>
        <topology evidence="1">Multi-pass membrane protein</topology>
    </subcellularLocation>
</comment>
<feature type="transmembrane region" description="Helical" evidence="5">
    <location>
        <begin position="86"/>
        <end position="107"/>
    </location>
</feature>
<feature type="transmembrane region" description="Helical" evidence="5">
    <location>
        <begin position="408"/>
        <end position="429"/>
    </location>
</feature>
<evidence type="ECO:0000256" key="2">
    <source>
        <dbReference type="ARBA" id="ARBA00022692"/>
    </source>
</evidence>
<accession>A0A1F5SG93</accession>
<dbReference type="STRING" id="1797994.A2227_07955"/>
<feature type="transmembrane region" description="Helical" evidence="5">
    <location>
        <begin position="479"/>
        <end position="495"/>
    </location>
</feature>
<feature type="transmembrane region" description="Helical" evidence="5">
    <location>
        <begin position="34"/>
        <end position="65"/>
    </location>
</feature>
<evidence type="ECO:0000313" key="8">
    <source>
        <dbReference type="Proteomes" id="UP000178367"/>
    </source>
</evidence>
<reference evidence="7 8" key="1">
    <citation type="journal article" date="2016" name="Nat. Commun.">
        <title>Thousands of microbial genomes shed light on interconnected biogeochemical processes in an aquifer system.</title>
        <authorList>
            <person name="Anantharaman K."/>
            <person name="Brown C.T."/>
            <person name="Hug L.A."/>
            <person name="Sharon I."/>
            <person name="Castelle C.J."/>
            <person name="Probst A.J."/>
            <person name="Thomas B.C."/>
            <person name="Singh A."/>
            <person name="Wilkins M.J."/>
            <person name="Karaoz U."/>
            <person name="Brodie E.L."/>
            <person name="Williams K.H."/>
            <person name="Hubbard S.S."/>
            <person name="Banfield J.F."/>
        </authorList>
    </citation>
    <scope>NUCLEOTIDE SEQUENCE [LARGE SCALE GENOMIC DNA]</scope>
</reference>
<dbReference type="EMBL" id="MFGB01000022">
    <property type="protein sequence ID" value="OGF25301.1"/>
    <property type="molecule type" value="Genomic_DNA"/>
</dbReference>
<dbReference type="PANTHER" id="PTHR37422">
    <property type="entry name" value="TEICHURONIC ACID BIOSYNTHESIS PROTEIN TUAE"/>
    <property type="match status" value="1"/>
</dbReference>
<proteinExistence type="predicted"/>
<evidence type="ECO:0000256" key="5">
    <source>
        <dbReference type="SAM" id="Phobius"/>
    </source>
</evidence>
<dbReference type="AlphaFoldDB" id="A0A1F5SG93"/>
<dbReference type="PANTHER" id="PTHR37422:SF13">
    <property type="entry name" value="LIPOPOLYSACCHARIDE BIOSYNTHESIS PROTEIN PA4999-RELATED"/>
    <property type="match status" value="1"/>
</dbReference>
<feature type="transmembrane region" description="Helical" evidence="5">
    <location>
        <begin position="119"/>
        <end position="139"/>
    </location>
</feature>
<dbReference type="InterPro" id="IPR051533">
    <property type="entry name" value="WaaL-like"/>
</dbReference>
<organism evidence="7 8">
    <name type="scientific">Candidatus Falkowbacteria bacterium RIFOXYA2_FULL_47_19</name>
    <dbReference type="NCBI Taxonomy" id="1797994"/>
    <lineage>
        <taxon>Bacteria</taxon>
        <taxon>Candidatus Falkowiibacteriota</taxon>
    </lineage>
</organism>
<sequence length="507" mass="57686">MLFVLFIGLYFLLAKLRPDWAVMLLLASLPFYQVRFVVAGIPATLLELMILVSFAVFCIFHTKFLDIIRRKHTWRDIKETRAKRGTYPFALEITCLLFLSYGAAAWAGFSDEALGIWKAYFYEPVLVFILILNVFKFNGKTESNGNILEKILWPLCLSALGVSLIAILQRFGLVLSPENFWPRVTGPFPYPNALGLYLGPLVLVMAGWLIGNLRMSNVEYRKRVLKSWFLALTIVLSVTAIYLAKSEGALVGIMAGTAVFGLMWHFSCSQYGKFVPIMAVSTMMILIMYSPLILTKLIPEHAYLDSGIPALDYAADKAALNDLSGEIRKQQWRETWEMLKGDNRWFWGTGISGYQEAVAPYHQEGIFFNIDRDPDFRRKIVIFDEQYKSERWQPVEVYLYPHNIFLNFWTELGLVGALFFVWIMIKFFFTGIRYFKPACELPGRGDPNKFLNFGLMGAMTAIIVHGIVDVPYFKNDLAVAFWVLLALMSIIKLQGKDAAGKSSKLSG</sequence>
<dbReference type="GO" id="GO:0016020">
    <property type="term" value="C:membrane"/>
    <property type="evidence" value="ECO:0007669"/>
    <property type="project" value="UniProtKB-SubCell"/>
</dbReference>
<dbReference type="Proteomes" id="UP000178367">
    <property type="component" value="Unassembled WGS sequence"/>
</dbReference>
<dbReference type="Pfam" id="PF04932">
    <property type="entry name" value="Wzy_C"/>
    <property type="match status" value="1"/>
</dbReference>
<evidence type="ECO:0000259" key="6">
    <source>
        <dbReference type="Pfam" id="PF04932"/>
    </source>
</evidence>
<feature type="transmembrane region" description="Helical" evidence="5">
    <location>
        <begin position="193"/>
        <end position="213"/>
    </location>
</feature>
<evidence type="ECO:0000313" key="7">
    <source>
        <dbReference type="EMBL" id="OGF25301.1"/>
    </source>
</evidence>
<gene>
    <name evidence="7" type="ORF">A2227_07955</name>
</gene>
<dbReference type="InterPro" id="IPR007016">
    <property type="entry name" value="O-antigen_ligase-rel_domated"/>
</dbReference>
<name>A0A1F5SG93_9BACT</name>
<evidence type="ECO:0000256" key="3">
    <source>
        <dbReference type="ARBA" id="ARBA00022989"/>
    </source>
</evidence>
<keyword evidence="4 5" id="KW-0472">Membrane</keyword>
<feature type="domain" description="O-antigen ligase-related" evidence="6">
    <location>
        <begin position="233"/>
        <end position="421"/>
    </location>
</feature>
<comment type="caution">
    <text evidence="7">The sequence shown here is derived from an EMBL/GenBank/DDBJ whole genome shotgun (WGS) entry which is preliminary data.</text>
</comment>
<feature type="transmembrane region" description="Helical" evidence="5">
    <location>
        <begin position="225"/>
        <end position="243"/>
    </location>
</feature>
<feature type="transmembrane region" description="Helical" evidence="5">
    <location>
        <begin position="450"/>
        <end position="473"/>
    </location>
</feature>
<evidence type="ECO:0000256" key="4">
    <source>
        <dbReference type="ARBA" id="ARBA00023136"/>
    </source>
</evidence>
<evidence type="ECO:0000256" key="1">
    <source>
        <dbReference type="ARBA" id="ARBA00004141"/>
    </source>
</evidence>
<protein>
    <recommendedName>
        <fullName evidence="6">O-antigen ligase-related domain-containing protein</fullName>
    </recommendedName>
</protein>
<keyword evidence="2 5" id="KW-0812">Transmembrane</keyword>
<keyword evidence="3 5" id="KW-1133">Transmembrane helix</keyword>
<feature type="transmembrane region" description="Helical" evidence="5">
    <location>
        <begin position="151"/>
        <end position="173"/>
    </location>
</feature>
<feature type="transmembrane region" description="Helical" evidence="5">
    <location>
        <begin position="274"/>
        <end position="294"/>
    </location>
</feature>
<feature type="transmembrane region" description="Helical" evidence="5">
    <location>
        <begin position="249"/>
        <end position="267"/>
    </location>
</feature>